<dbReference type="AlphaFoldDB" id="A0AAN7PVW9"/>
<accession>A0AAN7PVW9</accession>
<reference evidence="2" key="1">
    <citation type="submission" date="2023-01" db="EMBL/GenBank/DDBJ databases">
        <title>Key to firefly adult light organ development and bioluminescence: homeobox transcription factors regulate luciferase expression and transportation to peroxisome.</title>
        <authorList>
            <person name="Fu X."/>
        </authorList>
    </citation>
    <scope>NUCLEOTIDE SEQUENCE [LARGE SCALE GENOMIC DNA]</scope>
</reference>
<name>A0AAN7PVW9_9COLE</name>
<dbReference type="EMBL" id="JARPUR010000004">
    <property type="protein sequence ID" value="KAK4878854.1"/>
    <property type="molecule type" value="Genomic_DNA"/>
</dbReference>
<gene>
    <name evidence="1" type="ORF">RN001_011360</name>
</gene>
<proteinExistence type="predicted"/>
<keyword evidence="2" id="KW-1185">Reference proteome</keyword>
<sequence>MKFLLLLVIGVIFFTPNLIYGRVLPKNIQKRDDLESGSSTEVSLIDSIRRIANEQSNRNHQLVVVGEEIIPHDKPRVVNQFFDPNENWFFEELEEQHNQQENHEENIDELLNSQHQQNHNINKNNENSDHQNQNFEFWVQYLQNLHELNQSQQHINQN</sequence>
<organism evidence="1 2">
    <name type="scientific">Aquatica leii</name>
    <dbReference type="NCBI Taxonomy" id="1421715"/>
    <lineage>
        <taxon>Eukaryota</taxon>
        <taxon>Metazoa</taxon>
        <taxon>Ecdysozoa</taxon>
        <taxon>Arthropoda</taxon>
        <taxon>Hexapoda</taxon>
        <taxon>Insecta</taxon>
        <taxon>Pterygota</taxon>
        <taxon>Neoptera</taxon>
        <taxon>Endopterygota</taxon>
        <taxon>Coleoptera</taxon>
        <taxon>Polyphaga</taxon>
        <taxon>Elateriformia</taxon>
        <taxon>Elateroidea</taxon>
        <taxon>Lampyridae</taxon>
        <taxon>Luciolinae</taxon>
        <taxon>Aquatica</taxon>
    </lineage>
</organism>
<protein>
    <submittedName>
        <fullName evidence="1">Uncharacterized protein</fullName>
    </submittedName>
</protein>
<evidence type="ECO:0000313" key="2">
    <source>
        <dbReference type="Proteomes" id="UP001353858"/>
    </source>
</evidence>
<dbReference type="Proteomes" id="UP001353858">
    <property type="component" value="Unassembled WGS sequence"/>
</dbReference>
<comment type="caution">
    <text evidence="1">The sequence shown here is derived from an EMBL/GenBank/DDBJ whole genome shotgun (WGS) entry which is preliminary data.</text>
</comment>
<evidence type="ECO:0000313" key="1">
    <source>
        <dbReference type="EMBL" id="KAK4878854.1"/>
    </source>
</evidence>